<feature type="transmembrane region" description="Helical" evidence="6">
    <location>
        <begin position="180"/>
        <end position="198"/>
    </location>
</feature>
<dbReference type="PANTHER" id="PTHR11814">
    <property type="entry name" value="SULFATE TRANSPORTER"/>
    <property type="match status" value="1"/>
</dbReference>
<dbReference type="STRING" id="452637.Oter_2454"/>
<feature type="transmembrane region" description="Helical" evidence="6">
    <location>
        <begin position="295"/>
        <end position="316"/>
    </location>
</feature>
<dbReference type="InterPro" id="IPR036513">
    <property type="entry name" value="STAS_dom_sf"/>
</dbReference>
<name>B1ZSD7_OPITP</name>
<dbReference type="EMBL" id="CP001032">
    <property type="protein sequence ID" value="ACB75736.1"/>
    <property type="molecule type" value="Genomic_DNA"/>
</dbReference>
<protein>
    <submittedName>
        <fullName evidence="8">Sulfate transporter</fullName>
    </submittedName>
</protein>
<dbReference type="Pfam" id="PF01740">
    <property type="entry name" value="STAS"/>
    <property type="match status" value="1"/>
</dbReference>
<feature type="region of interest" description="Disordered" evidence="5">
    <location>
        <begin position="560"/>
        <end position="606"/>
    </location>
</feature>
<keyword evidence="4 6" id="KW-0472">Membrane</keyword>
<evidence type="ECO:0000256" key="5">
    <source>
        <dbReference type="SAM" id="MobiDB-lite"/>
    </source>
</evidence>
<dbReference type="CDD" id="cd07042">
    <property type="entry name" value="STAS_SulP_like_sulfate_transporter"/>
    <property type="match status" value="1"/>
</dbReference>
<dbReference type="InterPro" id="IPR011547">
    <property type="entry name" value="SLC26A/SulP_dom"/>
</dbReference>
<reference evidence="8 9" key="1">
    <citation type="journal article" date="2011" name="J. Bacteriol.">
        <title>Genome sequence of the verrucomicrobium Opitutus terrae PB90-1, an abundant inhabitant of rice paddy soil ecosystems.</title>
        <authorList>
            <person name="van Passel M.W."/>
            <person name="Kant R."/>
            <person name="Palva A."/>
            <person name="Copeland A."/>
            <person name="Lucas S."/>
            <person name="Lapidus A."/>
            <person name="Glavina del Rio T."/>
            <person name="Pitluck S."/>
            <person name="Goltsman E."/>
            <person name="Clum A."/>
            <person name="Sun H."/>
            <person name="Schmutz J."/>
            <person name="Larimer F.W."/>
            <person name="Land M.L."/>
            <person name="Hauser L."/>
            <person name="Kyrpides N."/>
            <person name="Mikhailova N."/>
            <person name="Richardson P.P."/>
            <person name="Janssen P.H."/>
            <person name="de Vos W.M."/>
            <person name="Smidt H."/>
        </authorList>
    </citation>
    <scope>NUCLEOTIDE SEQUENCE [LARGE SCALE GENOMIC DNA]</scope>
    <source>
        <strain evidence="9">DSM 11246 / JCM 15787 / PB90-1</strain>
    </source>
</reference>
<feature type="transmembrane region" description="Helical" evidence="6">
    <location>
        <begin position="389"/>
        <end position="417"/>
    </location>
</feature>
<dbReference type="SUPFAM" id="SSF52091">
    <property type="entry name" value="SpoIIaa-like"/>
    <property type="match status" value="1"/>
</dbReference>
<feature type="transmembrane region" description="Helical" evidence="6">
    <location>
        <begin position="328"/>
        <end position="347"/>
    </location>
</feature>
<feature type="transmembrane region" description="Helical" evidence="6">
    <location>
        <begin position="103"/>
        <end position="123"/>
    </location>
</feature>
<organism evidence="8 9">
    <name type="scientific">Opitutus terrae (strain DSM 11246 / JCM 15787 / PB90-1)</name>
    <dbReference type="NCBI Taxonomy" id="452637"/>
    <lineage>
        <taxon>Bacteria</taxon>
        <taxon>Pseudomonadati</taxon>
        <taxon>Verrucomicrobiota</taxon>
        <taxon>Opitutia</taxon>
        <taxon>Opitutales</taxon>
        <taxon>Opitutaceae</taxon>
        <taxon>Opitutus</taxon>
    </lineage>
</organism>
<feature type="transmembrane region" description="Helical" evidence="6">
    <location>
        <begin position="58"/>
        <end position="74"/>
    </location>
</feature>
<dbReference type="HOGENOM" id="CLU_003182_13_1_0"/>
<sequence length="606" mass="65311">MSEEGSSSYFAFRPKLMDCLRGYSRDRFMSDLAAGITVGVVALPLAMAFAIASGVPPQAGIFTAVVAGFIISALGGTRVNIGGPTGAFIVILYGIYAKYGAENLAICTIMAGVILFLMGFARLGSMIKFIPYPVTMGFTSGIAVLIFSTQIKDFLGLSVEKVPSEFMEKMMVLGEHLGTTQWPTLVLALASLAIIIFWPKGWQRRVPGSIVALVVGTVAAMLLKLPVETIGSRFGDIPQALPAIQFPTIEWANLRNLIQPATTIALLAAIESLLCAVVADGMIDDRHDSNQELMAQGLANIAAPLFGGIAATGAIARTATNVKSGGRTPIAGIIHAITLLGIILVAAPLAKFIPLATLSAVLVNVALNMGEWHNFARLPKWPRSDALVFLTAFGLTVIIDLTVAVEIGMVLAAVLFIKRVSETSQITAVDEATETEGSHHSLVGKQIPERVMIYRMFGAFFFGAADKLESALRREKQEPDVLILRMRKVMAIDATGLNALEDLYERLRRKGKSLVLSAPHTQPMFVMENAGFLERIGRENVCPHIDAALERAREILGLPPVAMPKDPLEDERRRLQQARQELSSAIERADQALNPDGKPSDEQAKK</sequence>
<keyword evidence="9" id="KW-1185">Reference proteome</keyword>
<dbReference type="NCBIfam" id="TIGR00815">
    <property type="entry name" value="sulP"/>
    <property type="match status" value="1"/>
</dbReference>
<dbReference type="InterPro" id="IPR001902">
    <property type="entry name" value="SLC26A/SulP_fam"/>
</dbReference>
<feature type="transmembrane region" description="Helical" evidence="6">
    <location>
        <begin position="210"/>
        <end position="227"/>
    </location>
</feature>
<feature type="transmembrane region" description="Helical" evidence="6">
    <location>
        <begin position="32"/>
        <end position="52"/>
    </location>
</feature>
<evidence type="ECO:0000313" key="9">
    <source>
        <dbReference type="Proteomes" id="UP000007013"/>
    </source>
</evidence>
<keyword evidence="3 6" id="KW-1133">Transmembrane helix</keyword>
<dbReference type="Pfam" id="PF00916">
    <property type="entry name" value="Sulfate_transp"/>
    <property type="match status" value="1"/>
</dbReference>
<comment type="subcellular location">
    <subcellularLocation>
        <location evidence="1">Membrane</location>
        <topology evidence="1">Multi-pass membrane protein</topology>
    </subcellularLocation>
</comment>
<dbReference type="GO" id="GO:0016020">
    <property type="term" value="C:membrane"/>
    <property type="evidence" value="ECO:0007669"/>
    <property type="project" value="UniProtKB-SubCell"/>
</dbReference>
<dbReference type="eggNOG" id="COG0659">
    <property type="taxonomic scope" value="Bacteria"/>
</dbReference>
<evidence type="ECO:0000259" key="7">
    <source>
        <dbReference type="PROSITE" id="PS50801"/>
    </source>
</evidence>
<evidence type="ECO:0000256" key="4">
    <source>
        <dbReference type="ARBA" id="ARBA00023136"/>
    </source>
</evidence>
<evidence type="ECO:0000256" key="2">
    <source>
        <dbReference type="ARBA" id="ARBA00022692"/>
    </source>
</evidence>
<dbReference type="RefSeq" id="WP_012375271.1">
    <property type="nucleotide sequence ID" value="NC_010571.1"/>
</dbReference>
<dbReference type="AlphaFoldDB" id="B1ZSD7"/>
<dbReference type="GO" id="GO:0055085">
    <property type="term" value="P:transmembrane transport"/>
    <property type="evidence" value="ECO:0007669"/>
    <property type="project" value="InterPro"/>
</dbReference>
<gene>
    <name evidence="8" type="ordered locus">Oter_2454</name>
</gene>
<feature type="transmembrane region" description="Helical" evidence="6">
    <location>
        <begin position="130"/>
        <end position="151"/>
    </location>
</feature>
<dbReference type="Proteomes" id="UP000007013">
    <property type="component" value="Chromosome"/>
</dbReference>
<dbReference type="KEGG" id="ote:Oter_2454"/>
<accession>B1ZSD7</accession>
<evidence type="ECO:0000256" key="1">
    <source>
        <dbReference type="ARBA" id="ARBA00004141"/>
    </source>
</evidence>
<evidence type="ECO:0000256" key="3">
    <source>
        <dbReference type="ARBA" id="ARBA00022989"/>
    </source>
</evidence>
<proteinExistence type="predicted"/>
<dbReference type="Gene3D" id="3.30.750.24">
    <property type="entry name" value="STAS domain"/>
    <property type="match status" value="1"/>
</dbReference>
<dbReference type="PROSITE" id="PS50801">
    <property type="entry name" value="STAS"/>
    <property type="match status" value="1"/>
</dbReference>
<keyword evidence="2 6" id="KW-0812">Transmembrane</keyword>
<evidence type="ECO:0000313" key="8">
    <source>
        <dbReference type="EMBL" id="ACB75736.1"/>
    </source>
</evidence>
<evidence type="ECO:0000256" key="6">
    <source>
        <dbReference type="SAM" id="Phobius"/>
    </source>
</evidence>
<dbReference type="InterPro" id="IPR002645">
    <property type="entry name" value="STAS_dom"/>
</dbReference>
<feature type="domain" description="STAS" evidence="7">
    <location>
        <begin position="451"/>
        <end position="552"/>
    </location>
</feature>
<dbReference type="OrthoDB" id="9771198at2"/>